<reference evidence="1 2" key="1">
    <citation type="submission" date="2019-05" db="EMBL/GenBank/DDBJ databases">
        <title>Another draft genome of Portunus trituberculatus and its Hox gene families provides insights of decapod evolution.</title>
        <authorList>
            <person name="Jeong J.-H."/>
            <person name="Song I."/>
            <person name="Kim S."/>
            <person name="Choi T."/>
            <person name="Kim D."/>
            <person name="Ryu S."/>
            <person name="Kim W."/>
        </authorList>
    </citation>
    <scope>NUCLEOTIDE SEQUENCE [LARGE SCALE GENOMIC DNA]</scope>
    <source>
        <tissue evidence="1">Muscle</tissue>
    </source>
</reference>
<organism evidence="1 2">
    <name type="scientific">Portunus trituberculatus</name>
    <name type="common">Swimming crab</name>
    <name type="synonym">Neptunus trituberculatus</name>
    <dbReference type="NCBI Taxonomy" id="210409"/>
    <lineage>
        <taxon>Eukaryota</taxon>
        <taxon>Metazoa</taxon>
        <taxon>Ecdysozoa</taxon>
        <taxon>Arthropoda</taxon>
        <taxon>Crustacea</taxon>
        <taxon>Multicrustacea</taxon>
        <taxon>Malacostraca</taxon>
        <taxon>Eumalacostraca</taxon>
        <taxon>Eucarida</taxon>
        <taxon>Decapoda</taxon>
        <taxon>Pleocyemata</taxon>
        <taxon>Brachyura</taxon>
        <taxon>Eubrachyura</taxon>
        <taxon>Portunoidea</taxon>
        <taxon>Portunidae</taxon>
        <taxon>Portuninae</taxon>
        <taxon>Portunus</taxon>
    </lineage>
</organism>
<protein>
    <submittedName>
        <fullName evidence="1">Uncharacterized protein</fullName>
    </submittedName>
</protein>
<comment type="caution">
    <text evidence="1">The sequence shown here is derived from an EMBL/GenBank/DDBJ whole genome shotgun (WGS) entry which is preliminary data.</text>
</comment>
<dbReference type="Proteomes" id="UP000324222">
    <property type="component" value="Unassembled WGS sequence"/>
</dbReference>
<dbReference type="EMBL" id="VSRR010002915">
    <property type="protein sequence ID" value="MPC33820.1"/>
    <property type="molecule type" value="Genomic_DNA"/>
</dbReference>
<gene>
    <name evidence="1" type="ORF">E2C01_027185</name>
</gene>
<evidence type="ECO:0000313" key="2">
    <source>
        <dbReference type="Proteomes" id="UP000324222"/>
    </source>
</evidence>
<keyword evidence="2" id="KW-1185">Reference proteome</keyword>
<sequence>MRELGATSTKNLTCMTGGCLELWLALVVVMVEEHVDEESHPPLLSSMAIALEVKFWPASSREVSSCAPGAPVGCAYICGQEDNA</sequence>
<evidence type="ECO:0000313" key="1">
    <source>
        <dbReference type="EMBL" id="MPC33820.1"/>
    </source>
</evidence>
<name>A0A5B7EH93_PORTR</name>
<proteinExistence type="predicted"/>
<dbReference type="AlphaFoldDB" id="A0A5B7EH93"/>
<accession>A0A5B7EH93</accession>